<dbReference type="Proteomes" id="UP001295444">
    <property type="component" value="Chromosome 04"/>
</dbReference>
<evidence type="ECO:0000313" key="2">
    <source>
        <dbReference type="Proteomes" id="UP001295444"/>
    </source>
</evidence>
<protein>
    <submittedName>
        <fullName evidence="1">Uncharacterized protein</fullName>
    </submittedName>
</protein>
<dbReference type="AlphaFoldDB" id="A0AAD1RXB1"/>
<dbReference type="EMBL" id="OW240915">
    <property type="protein sequence ID" value="CAH2282177.1"/>
    <property type="molecule type" value="Genomic_DNA"/>
</dbReference>
<keyword evidence="2" id="KW-1185">Reference proteome</keyword>
<evidence type="ECO:0000313" key="1">
    <source>
        <dbReference type="EMBL" id="CAH2282177.1"/>
    </source>
</evidence>
<organism evidence="1 2">
    <name type="scientific">Pelobates cultripes</name>
    <name type="common">Western spadefoot toad</name>
    <dbReference type="NCBI Taxonomy" id="61616"/>
    <lineage>
        <taxon>Eukaryota</taxon>
        <taxon>Metazoa</taxon>
        <taxon>Chordata</taxon>
        <taxon>Craniata</taxon>
        <taxon>Vertebrata</taxon>
        <taxon>Euteleostomi</taxon>
        <taxon>Amphibia</taxon>
        <taxon>Batrachia</taxon>
        <taxon>Anura</taxon>
        <taxon>Pelobatoidea</taxon>
        <taxon>Pelobatidae</taxon>
        <taxon>Pelobates</taxon>
    </lineage>
</organism>
<proteinExistence type="predicted"/>
<gene>
    <name evidence="1" type="ORF">PECUL_23A022304</name>
</gene>
<accession>A0AAD1RXB1</accession>
<name>A0AAD1RXB1_PELCU</name>
<sequence length="176" mass="20603">MAGAFHAPLLQASLEARLNRAFLRLWSQFWANIRQRTVESTSTEAPQPRPQRHLYTAQYATCCSTRALTVRRKWNRRKLHYWRPSSASSRHLPSPRSTQSQFPWLSPHPQTYDIYRREHSEERIWDPVAVAGRSWTCGIGALNHLEVWGWRSDFDCCRALGLLPYHWRACCVKGID</sequence>
<reference evidence="1" key="1">
    <citation type="submission" date="2022-03" db="EMBL/GenBank/DDBJ databases">
        <authorList>
            <person name="Alioto T."/>
            <person name="Alioto T."/>
            <person name="Gomez Garrido J."/>
        </authorList>
    </citation>
    <scope>NUCLEOTIDE SEQUENCE</scope>
</reference>